<dbReference type="Pfam" id="PF09424">
    <property type="entry name" value="YqeY"/>
    <property type="match status" value="1"/>
</dbReference>
<dbReference type="InterPro" id="IPR042184">
    <property type="entry name" value="YqeY/Aim41_N"/>
</dbReference>
<dbReference type="SUPFAM" id="SSF89095">
    <property type="entry name" value="GatB/YqeY motif"/>
    <property type="match status" value="1"/>
</dbReference>
<dbReference type="InterPro" id="IPR003789">
    <property type="entry name" value="Asn/Gln_tRNA_amidoTrase-B-like"/>
</dbReference>
<keyword evidence="1" id="KW-0808">Transferase</keyword>
<dbReference type="Gene3D" id="1.10.1510.10">
    <property type="entry name" value="Uncharacterised protein YqeY/AIM41 PF09424, N-terminal domain"/>
    <property type="match status" value="1"/>
</dbReference>
<dbReference type="InterPro" id="IPR019004">
    <property type="entry name" value="YqeY/Aim41"/>
</dbReference>
<dbReference type="GO" id="GO:0016740">
    <property type="term" value="F:transferase activity"/>
    <property type="evidence" value="ECO:0007669"/>
    <property type="project" value="UniProtKB-KW"/>
</dbReference>
<dbReference type="AlphaFoldDB" id="A0A4U7BNN0"/>
<dbReference type="Gene3D" id="1.10.10.410">
    <property type="match status" value="1"/>
</dbReference>
<protein>
    <submittedName>
        <fullName evidence="1">Glutamyl-tRNA amidotransferase</fullName>
    </submittedName>
</protein>
<proteinExistence type="predicted"/>
<keyword evidence="2" id="KW-1185">Reference proteome</keyword>
<comment type="caution">
    <text evidence="1">The sequence shown here is derived from an EMBL/GenBank/DDBJ whole genome shotgun (WGS) entry which is preliminary data.</text>
</comment>
<dbReference type="GO" id="GO:0016884">
    <property type="term" value="F:carbon-nitrogen ligase activity, with glutamine as amido-N-donor"/>
    <property type="evidence" value="ECO:0007669"/>
    <property type="project" value="InterPro"/>
</dbReference>
<dbReference type="RefSeq" id="WP_137620178.1">
    <property type="nucleotide sequence ID" value="NZ_NXLZ01000002.1"/>
</dbReference>
<dbReference type="EMBL" id="NXLZ01000002">
    <property type="protein sequence ID" value="TKX31830.1"/>
    <property type="molecule type" value="Genomic_DNA"/>
</dbReference>
<evidence type="ECO:0000313" key="2">
    <source>
        <dbReference type="Proteomes" id="UP000308838"/>
    </source>
</evidence>
<dbReference type="PANTHER" id="PTHR28055">
    <property type="entry name" value="ALTERED INHERITANCE OF MITOCHONDRIA PROTEIN 41, MITOCHONDRIAL"/>
    <property type="match status" value="1"/>
</dbReference>
<dbReference type="Proteomes" id="UP000308838">
    <property type="component" value="Unassembled WGS sequence"/>
</dbReference>
<dbReference type="OrthoDB" id="9788127at2"/>
<accession>A0A4U7BNN0</accession>
<organism evidence="1 2">
    <name type="scientific">Campylobacter estrildidarum</name>
    <dbReference type="NCBI Taxonomy" id="2510189"/>
    <lineage>
        <taxon>Bacteria</taxon>
        <taxon>Pseudomonadati</taxon>
        <taxon>Campylobacterota</taxon>
        <taxon>Epsilonproteobacteria</taxon>
        <taxon>Campylobacterales</taxon>
        <taxon>Campylobacteraceae</taxon>
        <taxon>Campylobacter</taxon>
    </lineage>
</organism>
<dbReference type="PANTHER" id="PTHR28055:SF1">
    <property type="entry name" value="ALTERED INHERITANCE OF MITOCHONDRIA PROTEIN 41, MITOCHONDRIAL"/>
    <property type="match status" value="1"/>
</dbReference>
<evidence type="ECO:0000313" key="1">
    <source>
        <dbReference type="EMBL" id="TKX31830.1"/>
    </source>
</evidence>
<gene>
    <name evidence="1" type="ORF">CQA69_02040</name>
</gene>
<name>A0A4U7BNN0_9BACT</name>
<dbReference type="InterPro" id="IPR023168">
    <property type="entry name" value="GatB_Yqey_C_2"/>
</dbReference>
<sequence>MALKEQILNDIKEAMKQKEDFKRDVLRTLNAALKQVEVDERITLDDERIYKIISSEIKKRKDAIELYSKGGREDLAQKEKNEILILEIYLPKQLSDEELKRVLKDLIEKLGVSSLKDQGLVMKEVKVQFGAKVDGKRANMILREILS</sequence>
<reference evidence="1 2" key="1">
    <citation type="submission" date="2018-05" db="EMBL/GenBank/DDBJ databases">
        <title>Novel Campyloabacter and Helicobacter Species and Strains.</title>
        <authorList>
            <person name="Mannion A.J."/>
            <person name="Shen Z."/>
            <person name="Fox J.G."/>
        </authorList>
    </citation>
    <scope>NUCLEOTIDE SEQUENCE [LARGE SCALE GENOMIC DNA]</scope>
    <source>
        <strain evidence="2">MIT17-664</strain>
    </source>
</reference>